<comment type="subcellular location">
    <subcellularLocation>
        <location evidence="1 9">Cell inner membrane</location>
        <topology evidence="1 9">Multi-pass membrane protein</topology>
    </subcellularLocation>
</comment>
<protein>
    <recommendedName>
        <fullName evidence="9">TRAP transporter small permease protein</fullName>
    </recommendedName>
</protein>
<dbReference type="HOGENOM" id="CLU_086356_2_1_5"/>
<dbReference type="Pfam" id="PF04290">
    <property type="entry name" value="DctQ"/>
    <property type="match status" value="1"/>
</dbReference>
<name>A0A0A0HNR2_9RHOB</name>
<sequence>MLRTMRAYIRIIDAMNRFIGRIAMYLIFALVGVLLWSSVSKTFFTPALWTLETAQFVMVAYYVLGGPYSIQMGSNVRMDLFYGDWSNRTRAMVDVITVFFLLFYLGVLLYGGISSTAYSLGYFGTEPMVFFGDLLRTLVTEGAEAARAKIGVLERSSTVWRPVIWPIKTILVFGVFLMLLQTLAELCRDILRLRGEEVPSVL</sequence>
<evidence type="ECO:0000259" key="10">
    <source>
        <dbReference type="Pfam" id="PF04290"/>
    </source>
</evidence>
<comment type="caution">
    <text evidence="11">The sequence shown here is derived from an EMBL/GenBank/DDBJ whole genome shotgun (WGS) entry which is preliminary data.</text>
</comment>
<comment type="subunit">
    <text evidence="9">The complex comprises the extracytoplasmic solute receptor protein and the two transmembrane proteins.</text>
</comment>
<dbReference type="OrthoDB" id="9794346at2"/>
<keyword evidence="6 9" id="KW-1133">Transmembrane helix</keyword>
<evidence type="ECO:0000313" key="12">
    <source>
        <dbReference type="Proteomes" id="UP000030021"/>
    </source>
</evidence>
<dbReference type="eggNOG" id="COG4665">
    <property type="taxonomic scope" value="Bacteria"/>
</dbReference>
<keyword evidence="3" id="KW-1003">Cell membrane</keyword>
<dbReference type="STRING" id="215743.ROSMUCSMR3_02243"/>
<reference evidence="11 12" key="1">
    <citation type="submission" date="2013-01" db="EMBL/GenBank/DDBJ databases">
        <authorList>
            <person name="Fiebig A."/>
            <person name="Goeker M."/>
            <person name="Klenk H.-P.P."/>
        </authorList>
    </citation>
    <scope>NUCLEOTIDE SEQUENCE [LARGE SCALE GENOMIC DNA]</scope>
    <source>
        <strain evidence="11 12">DSM 17069</strain>
    </source>
</reference>
<dbReference type="EMBL" id="AONH01000001">
    <property type="protein sequence ID" value="KGM89437.1"/>
    <property type="molecule type" value="Genomic_DNA"/>
</dbReference>
<feature type="transmembrane region" description="Helical" evidence="9">
    <location>
        <begin position="91"/>
        <end position="113"/>
    </location>
</feature>
<dbReference type="PANTHER" id="PTHR35011">
    <property type="entry name" value="2,3-DIKETO-L-GULONATE TRAP TRANSPORTER SMALL PERMEASE PROTEIN YIAM"/>
    <property type="match status" value="1"/>
</dbReference>
<dbReference type="InterPro" id="IPR055348">
    <property type="entry name" value="DctQ"/>
</dbReference>
<keyword evidence="7 9" id="KW-0472">Membrane</keyword>
<evidence type="ECO:0000256" key="4">
    <source>
        <dbReference type="ARBA" id="ARBA00022519"/>
    </source>
</evidence>
<dbReference type="PANTHER" id="PTHR35011:SF4">
    <property type="entry name" value="SLL1102 PROTEIN"/>
    <property type="match status" value="1"/>
</dbReference>
<dbReference type="Proteomes" id="UP000030021">
    <property type="component" value="Unassembled WGS sequence"/>
</dbReference>
<dbReference type="PATRIC" id="fig|1288298.3.peg.28"/>
<dbReference type="GO" id="GO:0005886">
    <property type="term" value="C:plasma membrane"/>
    <property type="evidence" value="ECO:0007669"/>
    <property type="project" value="UniProtKB-SubCell"/>
</dbReference>
<keyword evidence="4 9" id="KW-0997">Cell inner membrane</keyword>
<evidence type="ECO:0000256" key="6">
    <source>
        <dbReference type="ARBA" id="ARBA00022989"/>
    </source>
</evidence>
<dbReference type="InterPro" id="IPR007387">
    <property type="entry name" value="TRAP_DctQ"/>
</dbReference>
<comment type="function">
    <text evidence="9">Part of the tripartite ATP-independent periplasmic (TRAP) transport system.</text>
</comment>
<feature type="transmembrane region" description="Helical" evidence="9">
    <location>
        <begin position="18"/>
        <end position="36"/>
    </location>
</feature>
<evidence type="ECO:0000256" key="7">
    <source>
        <dbReference type="ARBA" id="ARBA00023136"/>
    </source>
</evidence>
<proteinExistence type="inferred from homology"/>
<comment type="similarity">
    <text evidence="8 9">Belongs to the TRAP transporter small permease family.</text>
</comment>
<feature type="transmembrane region" description="Helical" evidence="9">
    <location>
        <begin position="163"/>
        <end position="184"/>
    </location>
</feature>
<evidence type="ECO:0000256" key="2">
    <source>
        <dbReference type="ARBA" id="ARBA00022448"/>
    </source>
</evidence>
<evidence type="ECO:0000256" key="5">
    <source>
        <dbReference type="ARBA" id="ARBA00022692"/>
    </source>
</evidence>
<gene>
    <name evidence="11" type="ORF">rosmuc_00027</name>
</gene>
<feature type="transmembrane region" description="Helical" evidence="9">
    <location>
        <begin position="48"/>
        <end position="70"/>
    </location>
</feature>
<organism evidence="11 12">
    <name type="scientific">Roseovarius mucosus DSM 17069</name>
    <dbReference type="NCBI Taxonomy" id="1288298"/>
    <lineage>
        <taxon>Bacteria</taxon>
        <taxon>Pseudomonadati</taxon>
        <taxon>Pseudomonadota</taxon>
        <taxon>Alphaproteobacteria</taxon>
        <taxon>Rhodobacterales</taxon>
        <taxon>Roseobacteraceae</taxon>
        <taxon>Roseovarius</taxon>
    </lineage>
</organism>
<feature type="domain" description="Tripartite ATP-independent periplasmic transporters DctQ component" evidence="10">
    <location>
        <begin position="30"/>
        <end position="190"/>
    </location>
</feature>
<evidence type="ECO:0000256" key="3">
    <source>
        <dbReference type="ARBA" id="ARBA00022475"/>
    </source>
</evidence>
<evidence type="ECO:0000256" key="9">
    <source>
        <dbReference type="RuleBase" id="RU369079"/>
    </source>
</evidence>
<evidence type="ECO:0000313" key="11">
    <source>
        <dbReference type="EMBL" id="KGM89437.1"/>
    </source>
</evidence>
<keyword evidence="5 9" id="KW-0812">Transmembrane</keyword>
<dbReference type="RefSeq" id="WP_037275875.1">
    <property type="nucleotide sequence ID" value="NZ_KN293991.1"/>
</dbReference>
<evidence type="ECO:0000256" key="8">
    <source>
        <dbReference type="ARBA" id="ARBA00038436"/>
    </source>
</evidence>
<dbReference type="AlphaFoldDB" id="A0A0A0HNR2"/>
<evidence type="ECO:0000256" key="1">
    <source>
        <dbReference type="ARBA" id="ARBA00004429"/>
    </source>
</evidence>
<accession>A0A0A0HNR2</accession>
<keyword evidence="2 9" id="KW-0813">Transport</keyword>
<dbReference type="GO" id="GO:0022857">
    <property type="term" value="F:transmembrane transporter activity"/>
    <property type="evidence" value="ECO:0007669"/>
    <property type="project" value="UniProtKB-UniRule"/>
</dbReference>